<dbReference type="Pfam" id="PF12697">
    <property type="entry name" value="Abhydrolase_6"/>
    <property type="match status" value="1"/>
</dbReference>
<feature type="domain" description="AB hydrolase-1" evidence="1">
    <location>
        <begin position="35"/>
        <end position="284"/>
    </location>
</feature>
<sequence>MTTEQLTSPSTFDKHLWTWQGHTIQYAVAGTGKPLLLVHGFGASIGHWRKNIPILADGGYRVFAIDLLGFGGSAKPPLDYSMDLWQEMLRDFWEVNIGEPTVFVGNSIGALLSLMMVADYPDIAAGAILINSAGGMNHRPTELKLPLRLVMKGFTTLISSKIIGKFLFDRIRDKSRIRRTLHQVYRDPEAITEELVDLLYQPSCDRGAQQVFASVVTAPPGPSPKELLPKVKCPLQVIWGEDDPWTPVTGARIYQQHREMGGDVEFFGIPNAGHCPHDEKPDVVNLLILDWLRQKCSERNTVSIPL</sequence>
<dbReference type="InterPro" id="IPR000639">
    <property type="entry name" value="Epox_hydrolase-like"/>
</dbReference>
<proteinExistence type="predicted"/>
<dbReference type="RefSeq" id="WP_254011604.1">
    <property type="nucleotide sequence ID" value="NZ_JAMZMM010000075.1"/>
</dbReference>
<evidence type="ECO:0000259" key="1">
    <source>
        <dbReference type="Pfam" id="PF12697"/>
    </source>
</evidence>
<dbReference type="Gene3D" id="3.40.50.1820">
    <property type="entry name" value="alpha/beta hydrolase"/>
    <property type="match status" value="1"/>
</dbReference>
<keyword evidence="3" id="KW-1185">Reference proteome</keyword>
<dbReference type="PRINTS" id="PR00412">
    <property type="entry name" value="EPOXHYDRLASE"/>
</dbReference>
<dbReference type="SUPFAM" id="SSF53474">
    <property type="entry name" value="alpha/beta-Hydrolases"/>
    <property type="match status" value="1"/>
</dbReference>
<dbReference type="AlphaFoldDB" id="A0AAE3GRV7"/>
<dbReference type="Proteomes" id="UP001204953">
    <property type="component" value="Unassembled WGS sequence"/>
</dbReference>
<name>A0AAE3GRV7_9CYAN</name>
<dbReference type="PANTHER" id="PTHR46438:SF2">
    <property type="entry name" value="ALPHA_BETA-HYDROLASES SUPERFAMILY PROTEIN"/>
    <property type="match status" value="1"/>
</dbReference>
<evidence type="ECO:0000313" key="2">
    <source>
        <dbReference type="EMBL" id="MCP2728811.1"/>
    </source>
</evidence>
<organism evidence="2 3">
    <name type="scientific">Limnofasciculus baicalensis BBK-W-15</name>
    <dbReference type="NCBI Taxonomy" id="2699891"/>
    <lineage>
        <taxon>Bacteria</taxon>
        <taxon>Bacillati</taxon>
        <taxon>Cyanobacteriota</taxon>
        <taxon>Cyanophyceae</taxon>
        <taxon>Coleofasciculales</taxon>
        <taxon>Coleofasciculaceae</taxon>
        <taxon>Limnofasciculus</taxon>
        <taxon>Limnofasciculus baicalensis</taxon>
    </lineage>
</organism>
<accession>A0AAE3GRV7</accession>
<reference evidence="2" key="1">
    <citation type="submission" date="2022-06" db="EMBL/GenBank/DDBJ databases">
        <title>New cyanobacteria of genus Symplocastrum in benthos of Lake Baikal.</title>
        <authorList>
            <person name="Sorokovikova E."/>
            <person name="Tikhonova I."/>
            <person name="Krasnopeev A."/>
            <person name="Evseev P."/>
            <person name="Gladkikh A."/>
            <person name="Belykh O."/>
        </authorList>
    </citation>
    <scope>NUCLEOTIDE SEQUENCE</scope>
    <source>
        <strain evidence="2">BBK-W-15</strain>
    </source>
</reference>
<comment type="caution">
    <text evidence="2">The sequence shown here is derived from an EMBL/GenBank/DDBJ whole genome shotgun (WGS) entry which is preliminary data.</text>
</comment>
<protein>
    <submittedName>
        <fullName evidence="2">Alpha/beta fold hydrolase</fullName>
    </submittedName>
</protein>
<dbReference type="InterPro" id="IPR029058">
    <property type="entry name" value="AB_hydrolase_fold"/>
</dbReference>
<dbReference type="PRINTS" id="PR00111">
    <property type="entry name" value="ABHYDROLASE"/>
</dbReference>
<gene>
    <name evidence="2" type="ORF">NJ959_10065</name>
</gene>
<dbReference type="EMBL" id="JAMZMM010000075">
    <property type="protein sequence ID" value="MCP2728811.1"/>
    <property type="molecule type" value="Genomic_DNA"/>
</dbReference>
<dbReference type="PANTHER" id="PTHR46438">
    <property type="entry name" value="ALPHA/BETA-HYDROLASES SUPERFAMILY PROTEIN"/>
    <property type="match status" value="1"/>
</dbReference>
<evidence type="ECO:0000313" key="3">
    <source>
        <dbReference type="Proteomes" id="UP001204953"/>
    </source>
</evidence>
<keyword evidence="2" id="KW-0378">Hydrolase</keyword>
<dbReference type="InterPro" id="IPR000073">
    <property type="entry name" value="AB_hydrolase_1"/>
</dbReference>
<dbReference type="GO" id="GO:0016787">
    <property type="term" value="F:hydrolase activity"/>
    <property type="evidence" value="ECO:0007669"/>
    <property type="project" value="UniProtKB-KW"/>
</dbReference>